<keyword evidence="2" id="KW-0472">Membrane</keyword>
<evidence type="ECO:0000313" key="4">
    <source>
        <dbReference type="EMBL" id="MEI4273212.1"/>
    </source>
</evidence>
<evidence type="ECO:0000256" key="3">
    <source>
        <dbReference type="SAM" id="SignalP"/>
    </source>
</evidence>
<protein>
    <recommendedName>
        <fullName evidence="6">Capsular polysaccharide biosynthesis protein</fullName>
    </recommendedName>
</protein>
<feature type="region of interest" description="Disordered" evidence="1">
    <location>
        <begin position="170"/>
        <end position="265"/>
    </location>
</feature>
<evidence type="ECO:0000313" key="5">
    <source>
        <dbReference type="Proteomes" id="UP001361570"/>
    </source>
</evidence>
<feature type="signal peptide" evidence="3">
    <location>
        <begin position="1"/>
        <end position="23"/>
    </location>
</feature>
<dbReference type="EMBL" id="JBAPLU010000018">
    <property type="protein sequence ID" value="MEI4273212.1"/>
    <property type="molecule type" value="Genomic_DNA"/>
</dbReference>
<keyword evidence="2" id="KW-1133">Transmembrane helix</keyword>
<gene>
    <name evidence="4" type="ORF">TEK04_15910</name>
</gene>
<keyword evidence="5" id="KW-1185">Reference proteome</keyword>
<feature type="chain" id="PRO_5045058473" description="Capsular polysaccharide biosynthesis protein" evidence="3">
    <location>
        <begin position="24"/>
        <end position="265"/>
    </location>
</feature>
<keyword evidence="2" id="KW-0812">Transmembrane</keyword>
<reference evidence="4 5" key="1">
    <citation type="submission" date="2024-03" db="EMBL/GenBank/DDBJ databases">
        <title>Draft genome sequence of Klenkia sp. LSe6-5.</title>
        <authorList>
            <person name="Duangmal K."/>
            <person name="Chantavorakit T."/>
        </authorList>
    </citation>
    <scope>NUCLEOTIDE SEQUENCE [LARGE SCALE GENOMIC DNA]</scope>
    <source>
        <strain evidence="4 5">LSe6-5</strain>
    </source>
</reference>
<organism evidence="4 5">
    <name type="scientific">Klenkia sesuvii</name>
    <dbReference type="NCBI Taxonomy" id="3103137"/>
    <lineage>
        <taxon>Bacteria</taxon>
        <taxon>Bacillati</taxon>
        <taxon>Actinomycetota</taxon>
        <taxon>Actinomycetes</taxon>
        <taxon>Geodermatophilales</taxon>
        <taxon>Geodermatophilaceae</taxon>
        <taxon>Klenkia</taxon>
    </lineage>
</organism>
<proteinExistence type="predicted"/>
<dbReference type="Proteomes" id="UP001361570">
    <property type="component" value="Unassembled WGS sequence"/>
</dbReference>
<accession>A0ABU8DYX3</accession>
<keyword evidence="3" id="KW-0732">Signal</keyword>
<name>A0ABU8DYX3_9ACTN</name>
<feature type="transmembrane region" description="Helical" evidence="2">
    <location>
        <begin position="144"/>
        <end position="165"/>
    </location>
</feature>
<evidence type="ECO:0008006" key="6">
    <source>
        <dbReference type="Google" id="ProtNLM"/>
    </source>
</evidence>
<feature type="compositionally biased region" description="Low complexity" evidence="1">
    <location>
        <begin position="170"/>
        <end position="179"/>
    </location>
</feature>
<dbReference type="RefSeq" id="WP_336405334.1">
    <property type="nucleotide sequence ID" value="NZ_JBAPLU010000018.1"/>
</dbReference>
<evidence type="ECO:0000256" key="1">
    <source>
        <dbReference type="SAM" id="MobiDB-lite"/>
    </source>
</evidence>
<comment type="caution">
    <text evidence="4">The sequence shown here is derived from an EMBL/GenBank/DDBJ whole genome shotgun (WGS) entry which is preliminary data.</text>
</comment>
<sequence length="265" mass="27154">MSVLLVVLLAGGAYSLFSPQNWASDAVVSFTPRAEAAIAPDTVALVAQRYAVVVASDASADAIARDISGDLDSDALAGNITATLEAGTGNLRIQVTLPNRDQAVRAANSAAAFLVDQAADDDLITADLSSAATDRAAELTPPRLIQIAATVVAAIVLSLAAVAIADRVRSPRAGRAPARARAEEPASAPPAPARPSGDTPDESVVPDSPAQEDDPADRDAWSPLVGDDGRPPRRPLGAGAVVQAAPSARTGERRWVPPVGRTRRS</sequence>
<evidence type="ECO:0000256" key="2">
    <source>
        <dbReference type="SAM" id="Phobius"/>
    </source>
</evidence>